<organism evidence="1 2">
    <name type="scientific">Aspergillus heteromorphus CBS 117.55</name>
    <dbReference type="NCBI Taxonomy" id="1448321"/>
    <lineage>
        <taxon>Eukaryota</taxon>
        <taxon>Fungi</taxon>
        <taxon>Dikarya</taxon>
        <taxon>Ascomycota</taxon>
        <taxon>Pezizomycotina</taxon>
        <taxon>Eurotiomycetes</taxon>
        <taxon>Eurotiomycetidae</taxon>
        <taxon>Eurotiales</taxon>
        <taxon>Aspergillaceae</taxon>
        <taxon>Aspergillus</taxon>
        <taxon>Aspergillus subgen. Circumdati</taxon>
    </lineage>
</organism>
<dbReference type="Proteomes" id="UP000247233">
    <property type="component" value="Unassembled WGS sequence"/>
</dbReference>
<dbReference type="VEuPathDB" id="FungiDB:BO70DRAFT_171993"/>
<accession>A0A317V1U8</accession>
<name>A0A317V1U8_9EURO</name>
<reference evidence="1 2" key="1">
    <citation type="submission" date="2016-12" db="EMBL/GenBank/DDBJ databases">
        <title>The genomes of Aspergillus section Nigri reveals drivers in fungal speciation.</title>
        <authorList>
            <consortium name="DOE Joint Genome Institute"/>
            <person name="Vesth T.C."/>
            <person name="Nybo J."/>
            <person name="Theobald S."/>
            <person name="Brandl J."/>
            <person name="Frisvad J.C."/>
            <person name="Nielsen K.F."/>
            <person name="Lyhne E.K."/>
            <person name="Kogle M.E."/>
            <person name="Kuo A."/>
            <person name="Riley R."/>
            <person name="Clum A."/>
            <person name="Nolan M."/>
            <person name="Lipzen A."/>
            <person name="Salamov A."/>
            <person name="Henrissat B."/>
            <person name="Wiebenga A."/>
            <person name="De Vries R.P."/>
            <person name="Grigoriev I.V."/>
            <person name="Mortensen U.H."/>
            <person name="Andersen M.R."/>
            <person name="Baker S.E."/>
        </authorList>
    </citation>
    <scope>NUCLEOTIDE SEQUENCE [LARGE SCALE GENOMIC DNA]</scope>
    <source>
        <strain evidence="1 2">CBS 117.55</strain>
    </source>
</reference>
<dbReference type="GeneID" id="37060612"/>
<dbReference type="AlphaFoldDB" id="A0A317V1U8"/>
<dbReference type="RefSeq" id="XP_025394897.1">
    <property type="nucleotide sequence ID" value="XM_025538375.1"/>
</dbReference>
<gene>
    <name evidence="1" type="ORF">BO70DRAFT_171993</name>
</gene>
<dbReference type="EMBL" id="MSFL01000043">
    <property type="protein sequence ID" value="PWY66767.1"/>
    <property type="molecule type" value="Genomic_DNA"/>
</dbReference>
<protein>
    <submittedName>
        <fullName evidence="1">Uncharacterized protein</fullName>
    </submittedName>
</protein>
<comment type="caution">
    <text evidence="1">The sequence shown here is derived from an EMBL/GenBank/DDBJ whole genome shotgun (WGS) entry which is preliminary data.</text>
</comment>
<evidence type="ECO:0000313" key="2">
    <source>
        <dbReference type="Proteomes" id="UP000247233"/>
    </source>
</evidence>
<sequence>MGPRTSDPVNNRKIIRLGSKVGHLSRYYCRAIHLVSGPWIGGQCSLRGVQPPGMRTLVLRTRIRNASLVRATDKNQSCSIPKAGLDGGPTSKIARPRAWASYFAGKTTTEVLPANWRRGAWDDSISDFAGYFEASTGHHHLANPILARGAEP</sequence>
<keyword evidence="2" id="KW-1185">Reference proteome</keyword>
<proteinExistence type="predicted"/>
<evidence type="ECO:0000313" key="1">
    <source>
        <dbReference type="EMBL" id="PWY66767.1"/>
    </source>
</evidence>